<reference evidence="3" key="1">
    <citation type="submission" date="2022-08" db="EMBL/GenBank/DDBJ databases">
        <title>Novel sulphate-reducing endosymbionts in the free-living metamonad Anaeramoeba.</title>
        <authorList>
            <person name="Jerlstrom-Hultqvist J."/>
            <person name="Cepicka I."/>
            <person name="Gallot-Lavallee L."/>
            <person name="Salas-Leiva D."/>
            <person name="Curtis B.A."/>
            <person name="Zahonova K."/>
            <person name="Pipaliya S."/>
            <person name="Dacks J."/>
            <person name="Roger A.J."/>
        </authorList>
    </citation>
    <scope>NUCLEOTIDE SEQUENCE</scope>
    <source>
        <strain evidence="3">Busselton2</strain>
    </source>
</reference>
<dbReference type="InterPro" id="IPR000210">
    <property type="entry name" value="BTB/POZ_dom"/>
</dbReference>
<comment type="caution">
    <text evidence="3">The sequence shown here is derived from an EMBL/GenBank/DDBJ whole genome shotgun (WGS) entry which is preliminary data.</text>
</comment>
<accession>A0AAV7YNA6</accession>
<evidence type="ECO:0000313" key="4">
    <source>
        <dbReference type="Proteomes" id="UP001146793"/>
    </source>
</evidence>
<dbReference type="Pfam" id="PF00651">
    <property type="entry name" value="BTB"/>
    <property type="match status" value="1"/>
</dbReference>
<name>A0AAV7YNA6_9EUKA</name>
<feature type="compositionally biased region" description="Basic and acidic residues" evidence="1">
    <location>
        <begin position="217"/>
        <end position="237"/>
    </location>
</feature>
<dbReference type="SUPFAM" id="SSF54695">
    <property type="entry name" value="POZ domain"/>
    <property type="match status" value="1"/>
</dbReference>
<dbReference type="AlphaFoldDB" id="A0AAV7YNA6"/>
<dbReference type="PANTHER" id="PTHR45774:SF3">
    <property type="entry name" value="BTB (POZ) DOMAIN-CONTAINING 2B-RELATED"/>
    <property type="match status" value="1"/>
</dbReference>
<dbReference type="Proteomes" id="UP001146793">
    <property type="component" value="Unassembled WGS sequence"/>
</dbReference>
<dbReference type="PROSITE" id="PS50097">
    <property type="entry name" value="BTB"/>
    <property type="match status" value="1"/>
</dbReference>
<dbReference type="EMBL" id="JANTQA010000051">
    <property type="protein sequence ID" value="KAJ3430341.1"/>
    <property type="molecule type" value="Genomic_DNA"/>
</dbReference>
<dbReference type="PANTHER" id="PTHR45774">
    <property type="entry name" value="BTB/POZ DOMAIN-CONTAINING"/>
    <property type="match status" value="1"/>
</dbReference>
<dbReference type="SMART" id="SM00225">
    <property type="entry name" value="BTB"/>
    <property type="match status" value="1"/>
</dbReference>
<dbReference type="InterPro" id="IPR011333">
    <property type="entry name" value="SKP1/BTB/POZ_sf"/>
</dbReference>
<evidence type="ECO:0000259" key="2">
    <source>
        <dbReference type="PROSITE" id="PS50097"/>
    </source>
</evidence>
<dbReference type="Gene3D" id="3.30.710.10">
    <property type="entry name" value="Potassium Channel Kv1.1, Chain A"/>
    <property type="match status" value="1"/>
</dbReference>
<feature type="region of interest" description="Disordered" evidence="1">
    <location>
        <begin position="210"/>
        <end position="261"/>
    </location>
</feature>
<evidence type="ECO:0000313" key="3">
    <source>
        <dbReference type="EMBL" id="KAJ3430341.1"/>
    </source>
</evidence>
<evidence type="ECO:0000256" key="1">
    <source>
        <dbReference type="SAM" id="MobiDB-lite"/>
    </source>
</evidence>
<protein>
    <submittedName>
        <fullName evidence="3">Btb/poz domain-containing protein</fullName>
    </submittedName>
</protein>
<gene>
    <name evidence="3" type="ORF">M0812_23346</name>
</gene>
<organism evidence="3 4">
    <name type="scientific">Anaeramoeba flamelloides</name>
    <dbReference type="NCBI Taxonomy" id="1746091"/>
    <lineage>
        <taxon>Eukaryota</taxon>
        <taxon>Metamonada</taxon>
        <taxon>Anaeramoebidae</taxon>
        <taxon>Anaeramoeba</taxon>
    </lineage>
</organism>
<sequence>MKVTPIFTKLQPFINNAKLADVMFHVGKDKVEMYGHRFVLAINSKYLSNLFYSKIDIQKQTKKKYLLTIALPNIEPKPFLSILEFCYLRKTKISKKNAFQVLNCSKKFGLKELQQLCLNFLIQNINNQNALKVYQTLVQYQQKNSAQTAYKYILHNKPVLRTSNCFVGLKNQTIESILKSNQIYVNENHISKRVTESLVARHSTKSVFITKSVNENRNSEKQPTRRKSKVNDEEKKGFQKNLGSENGRSKQKSKTKERDTKLDKFFENSETKEFHEFSSTNEMFNTVLISKLTEICDNSTIYHTSLSNEELWLETDLFLMGMVTNAVGPLSLARCLTEQWAEIVDESDIRLLDRIEWQRFLNKKYVKKLLKTGLFDKEKLNLFLAYLISNGDLSIVGGEGVQKVEQNLTRSRKEKIKRSQIKVLLIAAQDRRKRRKDVLRSIKSTGISHVSDINLCEKTPSLMELKKHDVVFLYSLTEFRSPTKLGNLLADFVDNGGSVVVSTINCLRNDCNDKRELRGRFVEQDYLPIQRGKECGNERRKLGKVYQKNHHILNEVKKFDGGGNSWHIEAEKVTKDSKIVAKYDNGNIMIAEKCLKNRGKVIVLNFFPVSDSVRHNDEYWNISTDGHKIIANSIEYAYQN</sequence>
<proteinExistence type="predicted"/>
<feature type="domain" description="BTB" evidence="2">
    <location>
        <begin position="20"/>
        <end position="95"/>
    </location>
</feature>